<gene>
    <name evidence="1" type="ORF">Q4I28_006894</name>
</gene>
<reference evidence="1 2" key="1">
    <citation type="submission" date="2024-02" db="EMBL/GenBank/DDBJ databases">
        <title>FIRST GENOME SEQUENCES OF Leishmania (Viannia) shawi, Leishmania (Viannia) lindenbergi AND Leishmania (Viannia) utingensis.</title>
        <authorList>
            <person name="Resadore F."/>
            <person name="Custodio M.G.F."/>
            <person name="Boite M.C."/>
            <person name="Cupolillo E."/>
            <person name="Ferreira G.E.M."/>
        </authorList>
    </citation>
    <scope>NUCLEOTIDE SEQUENCE [LARGE SCALE GENOMIC DNA]</scope>
    <source>
        <strain evidence="1 2">MDAS/BR/1979/M5533</strain>
    </source>
</reference>
<proteinExistence type="predicted"/>
<dbReference type="AlphaFoldDB" id="A0AAW3BBY6"/>
<sequence length="154" mass="16035">MVYHTPTRHAVVRGARSLGRAGAKGSIPISPTVDVRGVSYVRPDELAQHGCRRHGGSTADCTIESSRLRCEASPGDVMVCGGGAGSPRALTCSCPASSLGTSSVHLARFLLPPRQARPPSPSSRTLDAARLDRGVQSAQARVAPTARHACEGRT</sequence>
<evidence type="ECO:0000313" key="1">
    <source>
        <dbReference type="EMBL" id="KAL0518628.1"/>
    </source>
</evidence>
<name>A0AAW3BBY6_9TRYP</name>
<evidence type="ECO:0000313" key="2">
    <source>
        <dbReference type="Proteomes" id="UP001501274"/>
    </source>
</evidence>
<organism evidence="1 2">
    <name type="scientific">Leishmania naiffi</name>
    <dbReference type="NCBI Taxonomy" id="5678"/>
    <lineage>
        <taxon>Eukaryota</taxon>
        <taxon>Discoba</taxon>
        <taxon>Euglenozoa</taxon>
        <taxon>Kinetoplastea</taxon>
        <taxon>Metakinetoplastina</taxon>
        <taxon>Trypanosomatida</taxon>
        <taxon>Trypanosomatidae</taxon>
        <taxon>Leishmaniinae</taxon>
        <taxon>Leishmania</taxon>
        <taxon>Leishmania naiffi species complex</taxon>
    </lineage>
</organism>
<comment type="caution">
    <text evidence="1">The sequence shown here is derived from an EMBL/GenBank/DDBJ whole genome shotgun (WGS) entry which is preliminary data.</text>
</comment>
<dbReference type="EMBL" id="JBAMZN010000035">
    <property type="protein sequence ID" value="KAL0518628.1"/>
    <property type="molecule type" value="Genomic_DNA"/>
</dbReference>
<dbReference type="Proteomes" id="UP001501274">
    <property type="component" value="Unassembled WGS sequence"/>
</dbReference>
<accession>A0AAW3BBY6</accession>
<keyword evidence="2" id="KW-1185">Reference proteome</keyword>
<protein>
    <submittedName>
        <fullName evidence="1">Uncharacterized protein</fullName>
    </submittedName>
</protein>